<dbReference type="Proteomes" id="UP000747542">
    <property type="component" value="Unassembled WGS sequence"/>
</dbReference>
<sequence>MTFVGTIKANKKEVPKEMTDRNNRRLGSIAFLFTKELTLVSYVPTTAKTKKKLVLLLSSMHTQPTIGNTGK</sequence>
<dbReference type="EMBL" id="JAHLQT010002318">
    <property type="protein sequence ID" value="KAG7177410.1"/>
    <property type="molecule type" value="Genomic_DNA"/>
</dbReference>
<evidence type="ECO:0000313" key="2">
    <source>
        <dbReference type="Proteomes" id="UP000747542"/>
    </source>
</evidence>
<reference evidence="1" key="1">
    <citation type="journal article" date="2021" name="Sci. Adv.">
        <title>The American lobster genome reveals insights on longevity, neural, and immune adaptations.</title>
        <authorList>
            <person name="Polinski J.M."/>
            <person name="Zimin A.V."/>
            <person name="Clark K.F."/>
            <person name="Kohn A.B."/>
            <person name="Sadowski N."/>
            <person name="Timp W."/>
            <person name="Ptitsyn A."/>
            <person name="Khanna P."/>
            <person name="Romanova D.Y."/>
            <person name="Williams P."/>
            <person name="Greenwood S.J."/>
            <person name="Moroz L.L."/>
            <person name="Walt D.R."/>
            <person name="Bodnar A.G."/>
        </authorList>
    </citation>
    <scope>NUCLEOTIDE SEQUENCE</scope>
    <source>
        <strain evidence="1">GMGI-L3</strain>
    </source>
</reference>
<protein>
    <submittedName>
        <fullName evidence="1">Uncharacterized protein</fullName>
    </submittedName>
</protein>
<gene>
    <name evidence="1" type="ORF">Hamer_G016701</name>
</gene>
<comment type="caution">
    <text evidence="1">The sequence shown here is derived from an EMBL/GenBank/DDBJ whole genome shotgun (WGS) entry which is preliminary data.</text>
</comment>
<accession>A0A8J5NBS5</accession>
<evidence type="ECO:0000313" key="1">
    <source>
        <dbReference type="EMBL" id="KAG7177410.1"/>
    </source>
</evidence>
<name>A0A8J5NBS5_HOMAM</name>
<organism evidence="1 2">
    <name type="scientific">Homarus americanus</name>
    <name type="common">American lobster</name>
    <dbReference type="NCBI Taxonomy" id="6706"/>
    <lineage>
        <taxon>Eukaryota</taxon>
        <taxon>Metazoa</taxon>
        <taxon>Ecdysozoa</taxon>
        <taxon>Arthropoda</taxon>
        <taxon>Crustacea</taxon>
        <taxon>Multicrustacea</taxon>
        <taxon>Malacostraca</taxon>
        <taxon>Eumalacostraca</taxon>
        <taxon>Eucarida</taxon>
        <taxon>Decapoda</taxon>
        <taxon>Pleocyemata</taxon>
        <taxon>Astacidea</taxon>
        <taxon>Nephropoidea</taxon>
        <taxon>Nephropidae</taxon>
        <taxon>Homarus</taxon>
    </lineage>
</organism>
<keyword evidence="2" id="KW-1185">Reference proteome</keyword>
<dbReference type="AlphaFoldDB" id="A0A8J5NBS5"/>
<proteinExistence type="predicted"/>